<protein>
    <recommendedName>
        <fullName evidence="4">DUF1538 domain-containing protein</fullName>
    </recommendedName>
</protein>
<feature type="transmembrane region" description="Helical" evidence="1">
    <location>
        <begin position="180"/>
        <end position="204"/>
    </location>
</feature>
<dbReference type="Proteomes" id="UP000059074">
    <property type="component" value="Unassembled WGS sequence"/>
</dbReference>
<accession>A0A109BIG4</accession>
<dbReference type="RefSeq" id="WP_245281862.1">
    <property type="nucleotide sequence ID" value="NZ_LMTR01000045.1"/>
</dbReference>
<keyword evidence="1" id="KW-0472">Membrane</keyword>
<feature type="transmembrane region" description="Helical" evidence="1">
    <location>
        <begin position="124"/>
        <end position="145"/>
    </location>
</feature>
<feature type="transmembrane region" description="Helical" evidence="1">
    <location>
        <begin position="83"/>
        <end position="103"/>
    </location>
</feature>
<feature type="transmembrane region" description="Helical" evidence="1">
    <location>
        <begin position="151"/>
        <end position="168"/>
    </location>
</feature>
<keyword evidence="3" id="KW-1185">Reference proteome</keyword>
<name>A0A109BIG4_HYPSL</name>
<keyword evidence="1" id="KW-0812">Transmembrane</keyword>
<sequence>MMELDLVAELRSTLVSVVLAVAPLAVLFAAFQIFVLKLPFRDFVDIIIGTALSAVGLFFFLAGVSIGFLPVGRAIGEALGTNGQTWVLVAAGLFLGYVTTWGEPAVRILADQVEDASSGSIRRIVVLQAICIGVALIVALGMVRIAYQIPILYLLIPSYLLILVIMWLSERDFVVIAVDAGGVATGPLANTFLLALALGVSAAMGDTNPIVNGLGLVALIAVAPVISLMTLGLILRRKLARKG</sequence>
<evidence type="ECO:0000313" key="3">
    <source>
        <dbReference type="Proteomes" id="UP000059074"/>
    </source>
</evidence>
<dbReference type="STRING" id="121290.APY04_1499"/>
<evidence type="ECO:0008006" key="4">
    <source>
        <dbReference type="Google" id="ProtNLM"/>
    </source>
</evidence>
<dbReference type="PATRIC" id="fig|121290.4.peg.2737"/>
<evidence type="ECO:0000256" key="1">
    <source>
        <dbReference type="SAM" id="Phobius"/>
    </source>
</evidence>
<organism evidence="2 3">
    <name type="scientific">Hyphomicrobium sulfonivorans</name>
    <dbReference type="NCBI Taxonomy" id="121290"/>
    <lineage>
        <taxon>Bacteria</taxon>
        <taxon>Pseudomonadati</taxon>
        <taxon>Pseudomonadota</taxon>
        <taxon>Alphaproteobacteria</taxon>
        <taxon>Hyphomicrobiales</taxon>
        <taxon>Hyphomicrobiaceae</taxon>
        <taxon>Hyphomicrobium</taxon>
    </lineage>
</organism>
<feature type="transmembrane region" description="Helical" evidence="1">
    <location>
        <begin position="12"/>
        <end position="36"/>
    </location>
</feature>
<dbReference type="InterPro" id="IPR011435">
    <property type="entry name" value="UmpAB"/>
</dbReference>
<dbReference type="EMBL" id="LMTR01000045">
    <property type="protein sequence ID" value="KWT69416.1"/>
    <property type="molecule type" value="Genomic_DNA"/>
</dbReference>
<feature type="transmembrane region" description="Helical" evidence="1">
    <location>
        <begin position="43"/>
        <end position="71"/>
    </location>
</feature>
<gene>
    <name evidence="2" type="ORF">APY04_1499</name>
</gene>
<comment type="caution">
    <text evidence="2">The sequence shown here is derived from an EMBL/GenBank/DDBJ whole genome shotgun (WGS) entry which is preliminary data.</text>
</comment>
<proteinExistence type="predicted"/>
<feature type="transmembrane region" description="Helical" evidence="1">
    <location>
        <begin position="210"/>
        <end position="235"/>
    </location>
</feature>
<evidence type="ECO:0000313" key="2">
    <source>
        <dbReference type="EMBL" id="KWT69416.1"/>
    </source>
</evidence>
<dbReference type="Pfam" id="PF07556">
    <property type="entry name" value="DUF1538"/>
    <property type="match status" value="1"/>
</dbReference>
<dbReference type="AlphaFoldDB" id="A0A109BIG4"/>
<keyword evidence="1" id="KW-1133">Transmembrane helix</keyword>
<reference evidence="2 3" key="1">
    <citation type="submission" date="2015-10" db="EMBL/GenBank/DDBJ databases">
        <title>Transcriptomic analysis of a linuron degrading triple-species bacterial consortium.</title>
        <authorList>
            <person name="Albers P."/>
        </authorList>
    </citation>
    <scope>NUCLEOTIDE SEQUENCE [LARGE SCALE GENOMIC DNA]</scope>
    <source>
        <strain evidence="2 3">WDL6</strain>
    </source>
</reference>